<protein>
    <recommendedName>
        <fullName evidence="3">STAS/SEC14 domain-containing protein</fullName>
    </recommendedName>
</protein>
<organism evidence="1 2">
    <name type="scientific">Hymenobacter setariae</name>
    <dbReference type="NCBI Taxonomy" id="2594794"/>
    <lineage>
        <taxon>Bacteria</taxon>
        <taxon>Pseudomonadati</taxon>
        <taxon>Bacteroidota</taxon>
        <taxon>Cytophagia</taxon>
        <taxon>Cytophagales</taxon>
        <taxon>Hymenobacteraceae</taxon>
        <taxon>Hymenobacter</taxon>
    </lineage>
</organism>
<evidence type="ECO:0000313" key="2">
    <source>
        <dbReference type="Proteomes" id="UP000317624"/>
    </source>
</evidence>
<dbReference type="RefSeq" id="WP_144850635.1">
    <property type="nucleotide sequence ID" value="NZ_VMRJ01000004.1"/>
</dbReference>
<proteinExistence type="predicted"/>
<reference evidence="1 2" key="1">
    <citation type="submission" date="2019-07" db="EMBL/GenBank/DDBJ databases">
        <title>Hymenobacter sp. straun FUR1 Genome sequencing and assembly.</title>
        <authorList>
            <person name="Chhetri G."/>
        </authorList>
    </citation>
    <scope>NUCLEOTIDE SEQUENCE [LARGE SCALE GENOMIC DNA]</scope>
    <source>
        <strain evidence="1 2">Fur1</strain>
    </source>
</reference>
<dbReference type="Proteomes" id="UP000317624">
    <property type="component" value="Unassembled WGS sequence"/>
</dbReference>
<dbReference type="AlphaFoldDB" id="A0A558BSZ1"/>
<evidence type="ECO:0000313" key="1">
    <source>
        <dbReference type="EMBL" id="TVT39605.1"/>
    </source>
</evidence>
<comment type="caution">
    <text evidence="1">The sequence shown here is derived from an EMBL/GenBank/DDBJ whole genome shotgun (WGS) entry which is preliminary data.</text>
</comment>
<name>A0A558BSZ1_9BACT</name>
<gene>
    <name evidence="1" type="ORF">FNT36_18355</name>
</gene>
<dbReference type="OrthoDB" id="893408at2"/>
<sequence>MENLRCLLATPGLTISYDTSNQWLYVQWVGMHDKETVRVSAEHIFASLAAYPCLKMISDHSQLIGNWQAAIPSVVQHNFERLAAHGVRYVAWVHSFDDDDLVAMERVVRNMPQPLVGLFDEVDSASDWLLHCPVDLPRRPL</sequence>
<dbReference type="EMBL" id="VMRJ01000004">
    <property type="protein sequence ID" value="TVT39605.1"/>
    <property type="molecule type" value="Genomic_DNA"/>
</dbReference>
<accession>A0A558BSZ1</accession>
<keyword evidence="2" id="KW-1185">Reference proteome</keyword>
<evidence type="ECO:0008006" key="3">
    <source>
        <dbReference type="Google" id="ProtNLM"/>
    </source>
</evidence>